<gene>
    <name evidence="3" type="ORF">NITHO_3280003</name>
</gene>
<dbReference type="InterPro" id="IPR005702">
    <property type="entry name" value="Wzc-like_C"/>
</dbReference>
<dbReference type="InterPro" id="IPR050445">
    <property type="entry name" value="Bact_polysacc_biosynth/exp"/>
</dbReference>
<keyword evidence="1" id="KW-0547">Nucleotide-binding</keyword>
<keyword evidence="4" id="KW-1185">Reference proteome</keyword>
<evidence type="ECO:0000256" key="2">
    <source>
        <dbReference type="ARBA" id="ARBA00022840"/>
    </source>
</evidence>
<evidence type="ECO:0000256" key="1">
    <source>
        <dbReference type="ARBA" id="ARBA00022741"/>
    </source>
</evidence>
<proteinExistence type="predicted"/>
<sequence>MSQIRNLPRSQQQTGAIDLTVVTSPASATAEAYRSLRSTVKFAGGEPPVRSLLVADAGTGGQHSAVAANLAAALALGGDNVVLVDADLRQPRLHEFFRRGNETGLTEWLADPDTVRPLPLSESGVSNLRLLSAGRGRETGGIAPGDLLNGDAFTQLLTLLREEATFTIIDAPALPEVGDALAIAARVDAALLLIRSGKTRRPAAQQAKDALDRVGTRILGAVLTDVGGRKLFGR</sequence>
<dbReference type="PANTHER" id="PTHR32309:SF13">
    <property type="entry name" value="FERRIC ENTEROBACTIN TRANSPORT PROTEIN FEPE"/>
    <property type="match status" value="1"/>
</dbReference>
<dbReference type="RefSeq" id="WP_008478297.1">
    <property type="nucleotide sequence ID" value="NZ_CAGS01000255.1"/>
</dbReference>
<dbReference type="GO" id="GO:0005524">
    <property type="term" value="F:ATP binding"/>
    <property type="evidence" value="ECO:0007669"/>
    <property type="project" value="UniProtKB-KW"/>
</dbReference>
<evidence type="ECO:0000313" key="4">
    <source>
        <dbReference type="Proteomes" id="UP000004221"/>
    </source>
</evidence>
<protein>
    <submittedName>
        <fullName evidence="3">Capsular exopolysaccharide family</fullName>
    </submittedName>
</protein>
<dbReference type="PANTHER" id="PTHR32309">
    <property type="entry name" value="TYROSINE-PROTEIN KINASE"/>
    <property type="match status" value="1"/>
</dbReference>
<dbReference type="Proteomes" id="UP000004221">
    <property type="component" value="Unassembled WGS sequence"/>
</dbReference>
<comment type="caution">
    <text evidence="3">The sequence shown here is derived from an EMBL/GenBank/DDBJ whole genome shotgun (WGS) entry which is preliminary data.</text>
</comment>
<dbReference type="GO" id="GO:0005886">
    <property type="term" value="C:plasma membrane"/>
    <property type="evidence" value="ECO:0007669"/>
    <property type="project" value="TreeGrafter"/>
</dbReference>
<evidence type="ECO:0000313" key="3">
    <source>
        <dbReference type="EMBL" id="CCF84256.1"/>
    </source>
</evidence>
<dbReference type="AlphaFoldDB" id="I4EHU4"/>
<dbReference type="GO" id="GO:0004713">
    <property type="term" value="F:protein tyrosine kinase activity"/>
    <property type="evidence" value="ECO:0007669"/>
    <property type="project" value="TreeGrafter"/>
</dbReference>
<dbReference type="InterPro" id="IPR027417">
    <property type="entry name" value="P-loop_NTPase"/>
</dbReference>
<dbReference type="SUPFAM" id="SSF52540">
    <property type="entry name" value="P-loop containing nucleoside triphosphate hydrolases"/>
    <property type="match status" value="1"/>
</dbReference>
<dbReference type="EMBL" id="CAGS01000255">
    <property type="protein sequence ID" value="CCF84256.1"/>
    <property type="molecule type" value="Genomic_DNA"/>
</dbReference>
<keyword evidence="2" id="KW-0067">ATP-binding</keyword>
<name>I4EHU4_9BACT</name>
<organism evidence="3 4">
    <name type="scientific">Nitrolancea hollandica Lb</name>
    <dbReference type="NCBI Taxonomy" id="1129897"/>
    <lineage>
        <taxon>Bacteria</taxon>
        <taxon>Pseudomonadati</taxon>
        <taxon>Thermomicrobiota</taxon>
        <taxon>Thermomicrobia</taxon>
        <taxon>Sphaerobacterales</taxon>
        <taxon>Sphaerobacterineae</taxon>
        <taxon>Sphaerobacteraceae</taxon>
        <taxon>Nitrolancea</taxon>
    </lineage>
</organism>
<dbReference type="CDD" id="cd05387">
    <property type="entry name" value="BY-kinase"/>
    <property type="match status" value="1"/>
</dbReference>
<accession>I4EHU4</accession>
<dbReference type="OrthoDB" id="9794577at2"/>
<dbReference type="NCBIfam" id="TIGR01007">
    <property type="entry name" value="eps_fam"/>
    <property type="match status" value="1"/>
</dbReference>
<reference evidence="3 4" key="1">
    <citation type="journal article" date="2012" name="ISME J.">
        <title>Nitrification expanded: discovery, physiology and genomics of a nitrite-oxidizing bacterium from the phylum Chloroflexi.</title>
        <authorList>
            <person name="Sorokin D.Y."/>
            <person name="Lucker S."/>
            <person name="Vejmelkova D."/>
            <person name="Kostrikina N.A."/>
            <person name="Kleerebezem R."/>
            <person name="Rijpstra W.I."/>
            <person name="Damste J.S."/>
            <person name="Le Paslier D."/>
            <person name="Muyzer G."/>
            <person name="Wagner M."/>
            <person name="van Loosdrecht M.C."/>
            <person name="Daims H."/>
        </authorList>
    </citation>
    <scope>NUCLEOTIDE SEQUENCE [LARGE SCALE GENOMIC DNA]</scope>
    <source>
        <strain evidence="4">none</strain>
    </source>
</reference>
<dbReference type="Gene3D" id="3.40.50.300">
    <property type="entry name" value="P-loop containing nucleotide triphosphate hydrolases"/>
    <property type="match status" value="1"/>
</dbReference>